<dbReference type="RefSeq" id="WP_176576232.1">
    <property type="nucleotide sequence ID" value="NZ_CBDRGH010000042.1"/>
</dbReference>
<evidence type="ECO:0000259" key="2">
    <source>
        <dbReference type="PROSITE" id="PS51737"/>
    </source>
</evidence>
<dbReference type="SMART" id="SM00857">
    <property type="entry name" value="Resolvase"/>
    <property type="match status" value="1"/>
</dbReference>
<keyword evidence="4" id="KW-1185">Reference proteome</keyword>
<dbReference type="GO" id="GO:0000150">
    <property type="term" value="F:DNA strand exchange activity"/>
    <property type="evidence" value="ECO:0007669"/>
    <property type="project" value="InterPro"/>
</dbReference>
<dbReference type="InterPro" id="IPR050639">
    <property type="entry name" value="SSR_resolvase"/>
</dbReference>
<dbReference type="CDD" id="cd00338">
    <property type="entry name" value="Ser_Recombinase"/>
    <property type="match status" value="1"/>
</dbReference>
<dbReference type="SUPFAM" id="SSF53041">
    <property type="entry name" value="Resolvase-like"/>
    <property type="match status" value="1"/>
</dbReference>
<dbReference type="InterPro" id="IPR011109">
    <property type="entry name" value="DNA_bind_recombinase_dom"/>
</dbReference>
<feature type="domain" description="Resolvase/invertase-type recombinase catalytic" evidence="1">
    <location>
        <begin position="7"/>
        <end position="154"/>
    </location>
</feature>
<name>A0A7H8T9H3_STRCX</name>
<dbReference type="AlphaFoldDB" id="A0A7H8T9H3"/>
<dbReference type="Pfam" id="PF07508">
    <property type="entry name" value="Recombinase"/>
    <property type="match status" value="1"/>
</dbReference>
<evidence type="ECO:0000313" key="4">
    <source>
        <dbReference type="Proteomes" id="UP000509418"/>
    </source>
</evidence>
<dbReference type="GO" id="GO:0003677">
    <property type="term" value="F:DNA binding"/>
    <property type="evidence" value="ECO:0007669"/>
    <property type="project" value="InterPro"/>
</dbReference>
<gene>
    <name evidence="3" type="ORF">HUT05_23530</name>
</gene>
<sequence length="419" mass="45910">MQPDDRSVDLYLRLSLDREGKTAIERQEADCRAWAAQHGLVVRQVHIDRGKSGYKDVARKGFDAATRAVASGAVGTLVVWKLDRLSRKGTAEVGPLLAEFERIGGRLISVMDGLDSSAPGDRLAMASLSEWARAEAETQGERIRHAKQYLRGRGRWIGGQPPYGLRVDADSGRLAPDPETAQYARLIADEALAGRPLVRIARLLNEYDVPAPRGGPWQVGSLSQLLRAPAFAGLLPETKTVWDEERGCRKYTGLVRPYLDPETGRSVAVGEGIVTVDEQRRIVAELESRTRSRSDGRKRPVRGPAHLLTGLLHCGVGDCGARMSKNGTSYVCQGVRLGHTCPGARAMAAPVERAVVAALLDRNPVLAGLWERSGIPERRTILSAAVERIWVTRAPGRGHRFDPEKRIRIVWAGDGQHME</sequence>
<feature type="domain" description="Recombinase" evidence="2">
    <location>
        <begin position="162"/>
        <end position="292"/>
    </location>
</feature>
<dbReference type="Gene3D" id="3.90.1750.20">
    <property type="entry name" value="Putative Large Serine Recombinase, Chain B, Domain 2"/>
    <property type="match status" value="1"/>
</dbReference>
<dbReference type="InterPro" id="IPR006119">
    <property type="entry name" value="Resolv_N"/>
</dbReference>
<protein>
    <submittedName>
        <fullName evidence="3">Recombinase family protein</fullName>
    </submittedName>
</protein>
<organism evidence="3 4">
    <name type="scientific">Streptomyces chartreusis</name>
    <dbReference type="NCBI Taxonomy" id="1969"/>
    <lineage>
        <taxon>Bacteria</taxon>
        <taxon>Bacillati</taxon>
        <taxon>Actinomycetota</taxon>
        <taxon>Actinomycetes</taxon>
        <taxon>Kitasatosporales</taxon>
        <taxon>Streptomycetaceae</taxon>
        <taxon>Streptomyces</taxon>
    </lineage>
</organism>
<accession>A0A7H8T9H3</accession>
<reference evidence="3 4" key="1">
    <citation type="submission" date="2020-06" db="EMBL/GenBank/DDBJ databases">
        <title>Genome mining for natural products.</title>
        <authorList>
            <person name="Zhang B."/>
            <person name="Shi J."/>
            <person name="Ge H."/>
        </authorList>
    </citation>
    <scope>NUCLEOTIDE SEQUENCE [LARGE SCALE GENOMIC DNA]</scope>
    <source>
        <strain evidence="3 4">NA02069</strain>
    </source>
</reference>
<dbReference type="PANTHER" id="PTHR30461">
    <property type="entry name" value="DNA-INVERTASE FROM LAMBDOID PROPHAGE"/>
    <property type="match status" value="1"/>
</dbReference>
<dbReference type="Gene3D" id="3.40.50.1390">
    <property type="entry name" value="Resolvase, N-terminal catalytic domain"/>
    <property type="match status" value="1"/>
</dbReference>
<dbReference type="PANTHER" id="PTHR30461:SF23">
    <property type="entry name" value="DNA RECOMBINASE-RELATED"/>
    <property type="match status" value="1"/>
</dbReference>
<dbReference type="PROSITE" id="PS51736">
    <property type="entry name" value="RECOMBINASES_3"/>
    <property type="match status" value="1"/>
</dbReference>
<evidence type="ECO:0000259" key="1">
    <source>
        <dbReference type="PROSITE" id="PS51736"/>
    </source>
</evidence>
<dbReference type="EMBL" id="CP056041">
    <property type="protein sequence ID" value="QKZ20067.1"/>
    <property type="molecule type" value="Genomic_DNA"/>
</dbReference>
<dbReference type="InterPro" id="IPR038109">
    <property type="entry name" value="DNA_bind_recomb_sf"/>
</dbReference>
<dbReference type="Pfam" id="PF00239">
    <property type="entry name" value="Resolvase"/>
    <property type="match status" value="1"/>
</dbReference>
<dbReference type="PROSITE" id="PS51737">
    <property type="entry name" value="RECOMBINASE_DNA_BIND"/>
    <property type="match status" value="1"/>
</dbReference>
<proteinExistence type="predicted"/>
<dbReference type="Proteomes" id="UP000509418">
    <property type="component" value="Chromosome"/>
</dbReference>
<evidence type="ECO:0000313" key="3">
    <source>
        <dbReference type="EMBL" id="QKZ20067.1"/>
    </source>
</evidence>
<dbReference type="InterPro" id="IPR036162">
    <property type="entry name" value="Resolvase-like_N_sf"/>
</dbReference>